<dbReference type="EMBL" id="CP080507">
    <property type="protein sequence ID" value="QYM79536.1"/>
    <property type="molecule type" value="Genomic_DNA"/>
</dbReference>
<dbReference type="Pfam" id="PF13366">
    <property type="entry name" value="PDDEXK_3"/>
    <property type="match status" value="1"/>
</dbReference>
<organism evidence="1 2">
    <name type="scientific">Horticoccus luteus</name>
    <dbReference type="NCBI Taxonomy" id="2862869"/>
    <lineage>
        <taxon>Bacteria</taxon>
        <taxon>Pseudomonadati</taxon>
        <taxon>Verrucomicrobiota</taxon>
        <taxon>Opitutia</taxon>
        <taxon>Opitutales</taxon>
        <taxon>Opitutaceae</taxon>
        <taxon>Horticoccus</taxon>
    </lineage>
</organism>
<dbReference type="Proteomes" id="UP000825051">
    <property type="component" value="Chromosome"/>
</dbReference>
<dbReference type="InterPro" id="IPR026350">
    <property type="entry name" value="GxxExxY"/>
</dbReference>
<dbReference type="RefSeq" id="WP_220163537.1">
    <property type="nucleotide sequence ID" value="NZ_CP080507.1"/>
</dbReference>
<evidence type="ECO:0000313" key="2">
    <source>
        <dbReference type="Proteomes" id="UP000825051"/>
    </source>
</evidence>
<name>A0A8F9TWZ9_9BACT</name>
<dbReference type="NCBIfam" id="TIGR04256">
    <property type="entry name" value="GxxExxY"/>
    <property type="match status" value="1"/>
</dbReference>
<reference evidence="1" key="1">
    <citation type="submission" date="2021-08" db="EMBL/GenBank/DDBJ databases">
        <title>Genome of a novel bacterium of the phylum Verrucomicrobia, Oleiharenicola sp. KSB-15.</title>
        <authorList>
            <person name="Chung J.-H."/>
            <person name="Ahn J.-H."/>
            <person name="Yoon Y."/>
            <person name="Kim D.-Y."/>
            <person name="An S.-H."/>
            <person name="Park I."/>
            <person name="Yeon J."/>
        </authorList>
    </citation>
    <scope>NUCLEOTIDE SEQUENCE</scope>
    <source>
        <strain evidence="1">KSB-15</strain>
    </source>
</reference>
<evidence type="ECO:0000313" key="1">
    <source>
        <dbReference type="EMBL" id="QYM79536.1"/>
    </source>
</evidence>
<dbReference type="AlphaFoldDB" id="A0A8F9TWZ9"/>
<protein>
    <submittedName>
        <fullName evidence="1">GxxExxY protein</fullName>
    </submittedName>
</protein>
<dbReference type="PROSITE" id="PS51257">
    <property type="entry name" value="PROKAR_LIPOPROTEIN"/>
    <property type="match status" value="1"/>
</dbReference>
<proteinExistence type="predicted"/>
<keyword evidence="2" id="KW-1185">Reference proteome</keyword>
<gene>
    <name evidence="1" type="ORF">K0B96_02655</name>
</gene>
<accession>A0A8F9TWZ9</accession>
<sequence length="129" mass="14388">MNTDAHRYDGPQSQLTFAVIGCAMEVLNGLGAGLHEKPYENALVVEFKLRGIASEQQRRFPVDYKGVAVGEYIPDLIAGDAVIVDAKVIDHITDVERGQMLNYLRIAGLKVGLIINFKRSKLEWERMIS</sequence>
<dbReference type="KEGG" id="ole:K0B96_02655"/>